<dbReference type="InterPro" id="IPR008928">
    <property type="entry name" value="6-hairpin_glycosidase_sf"/>
</dbReference>
<reference evidence="1 2" key="1">
    <citation type="journal article" date="2013" name="Stand. Genomic Sci.">
        <title>Genomic Encyclopedia of Type Strains, Phase I: The one thousand microbial genomes (KMG-I) project.</title>
        <authorList>
            <person name="Kyrpides N.C."/>
            <person name="Woyke T."/>
            <person name="Eisen J.A."/>
            <person name="Garrity G."/>
            <person name="Lilburn T.G."/>
            <person name="Beck B.J."/>
            <person name="Whitman W.B."/>
            <person name="Hugenholtz P."/>
            <person name="Klenk H.P."/>
        </authorList>
    </citation>
    <scope>NUCLEOTIDE SEQUENCE [LARGE SCALE GENOMIC DNA]</scope>
    <source>
        <strain evidence="1 2">DSM 13484</strain>
    </source>
</reference>
<dbReference type="InterPro" id="IPR053169">
    <property type="entry name" value="MUG_Protein"/>
</dbReference>
<evidence type="ECO:0000313" key="1">
    <source>
        <dbReference type="EMBL" id="TWI86811.1"/>
    </source>
</evidence>
<dbReference type="GO" id="GO:0016787">
    <property type="term" value="F:hydrolase activity"/>
    <property type="evidence" value="ECO:0007669"/>
    <property type="project" value="UniProtKB-KW"/>
</dbReference>
<dbReference type="PROSITE" id="PS51257">
    <property type="entry name" value="PROKAR_LIPOPROTEIN"/>
    <property type="match status" value="1"/>
</dbReference>
<dbReference type="EMBL" id="VLLG01000004">
    <property type="protein sequence ID" value="TWI86811.1"/>
    <property type="molecule type" value="Genomic_DNA"/>
</dbReference>
<evidence type="ECO:0000313" key="2">
    <source>
        <dbReference type="Proteomes" id="UP000316778"/>
    </source>
</evidence>
<keyword evidence="2" id="KW-1185">Reference proteome</keyword>
<dbReference type="PIRSF" id="PIRSF021505">
    <property type="entry name" value="O_gly_hdrol"/>
    <property type="match status" value="1"/>
</dbReference>
<keyword evidence="1" id="KW-0378">Hydrolase</keyword>
<dbReference type="PANTHER" id="PTHR47791:SF4">
    <property type="entry name" value="(PUTATIVE SECRETED PROTEIN)-RELATED"/>
    <property type="match status" value="1"/>
</dbReference>
<dbReference type="Pfam" id="PF03663">
    <property type="entry name" value="Glyco_hydro_76"/>
    <property type="match status" value="1"/>
</dbReference>
<gene>
    <name evidence="1" type="ORF">LX66_4075</name>
</gene>
<comment type="caution">
    <text evidence="1">The sequence shown here is derived from an EMBL/GenBank/DDBJ whole genome shotgun (WGS) entry which is preliminary data.</text>
</comment>
<dbReference type="SUPFAM" id="SSF48208">
    <property type="entry name" value="Six-hairpin glycosidases"/>
    <property type="match status" value="1"/>
</dbReference>
<name>A0A562SZX1_CHIJA</name>
<dbReference type="Gene3D" id="1.50.10.20">
    <property type="match status" value="1"/>
</dbReference>
<organism evidence="1 2">
    <name type="scientific">Chitinophaga japonensis</name>
    <name type="common">Flexibacter japonensis</name>
    <dbReference type="NCBI Taxonomy" id="104662"/>
    <lineage>
        <taxon>Bacteria</taxon>
        <taxon>Pseudomonadati</taxon>
        <taxon>Bacteroidota</taxon>
        <taxon>Chitinophagia</taxon>
        <taxon>Chitinophagales</taxon>
        <taxon>Chitinophagaceae</taxon>
        <taxon>Chitinophaga</taxon>
    </lineage>
</organism>
<dbReference type="InterPro" id="IPR005198">
    <property type="entry name" value="Glyco_hydro_76"/>
</dbReference>
<sequence length="401" mass="45263">MDMKLIIFAIATGACLLAGCYKEREDVPVITAPDTTTVSLTYKERARTVLDDIYRSYAIAGTDYLKENFPAQPGDPKYAYLWPYSAVFTAATLVKQLGYTDAVYQEHFDKTANGMNGYWDASRTPGGYQSAPVSEGSSDRFYDDNAITGIDMLEAYRVTGTAAFLEHAKAAYRFCASGETNEAGGGLYWNEAVRFNKDDPNCIKATNVTALAATLALQLYQEEQDAEYLAAAKRWYDWVKHHMLDPADNTFWNAVWLKDLSIDKTKWTYNSGAMIQNAALLYKITQEQDYLVDAKAWAAASYDHFTRTVAGQGKFFTPNDPWFTAVLLRGYLELYGVDKKADYINTLVANVDYAWKYARLPDTGQFYEDWSGADLGRYYSLLTQTALVEIYARISLWKQEK</sequence>
<dbReference type="Proteomes" id="UP000316778">
    <property type="component" value="Unassembled WGS sequence"/>
</dbReference>
<dbReference type="PANTHER" id="PTHR47791">
    <property type="entry name" value="MEIOTICALLY UP-REGULATED GENE 191 PROTEIN"/>
    <property type="match status" value="1"/>
</dbReference>
<accession>A0A562SZX1</accession>
<dbReference type="InterPro" id="IPR014512">
    <property type="entry name" value="O_gly_hydro"/>
</dbReference>
<dbReference type="AlphaFoldDB" id="A0A562SZX1"/>
<dbReference type="GO" id="GO:0005975">
    <property type="term" value="P:carbohydrate metabolic process"/>
    <property type="evidence" value="ECO:0007669"/>
    <property type="project" value="InterPro"/>
</dbReference>
<proteinExistence type="predicted"/>
<protein>
    <submittedName>
        <fullName evidence="1">Glycosyl hydrolase family 76</fullName>
    </submittedName>
</protein>